<name>A0A382JTW3_9ZZZZ</name>
<evidence type="ECO:0000313" key="2">
    <source>
        <dbReference type="EMBL" id="SVC15298.1"/>
    </source>
</evidence>
<feature type="compositionally biased region" description="Basic and acidic residues" evidence="1">
    <location>
        <begin position="1"/>
        <end position="15"/>
    </location>
</feature>
<dbReference type="AlphaFoldDB" id="A0A382JTW3"/>
<feature type="region of interest" description="Disordered" evidence="1">
    <location>
        <begin position="1"/>
        <end position="23"/>
    </location>
</feature>
<gene>
    <name evidence="2" type="ORF">METZ01_LOCUS268152</name>
</gene>
<sequence>MEFFQERIKRTKSNEEFMNTMSQ</sequence>
<dbReference type="EMBL" id="UINC01076281">
    <property type="protein sequence ID" value="SVC15298.1"/>
    <property type="molecule type" value="Genomic_DNA"/>
</dbReference>
<reference evidence="2" key="1">
    <citation type="submission" date="2018-05" db="EMBL/GenBank/DDBJ databases">
        <authorList>
            <person name="Lanie J.A."/>
            <person name="Ng W.-L."/>
            <person name="Kazmierczak K.M."/>
            <person name="Andrzejewski T.M."/>
            <person name="Davidsen T.M."/>
            <person name="Wayne K.J."/>
            <person name="Tettelin H."/>
            <person name="Glass J.I."/>
            <person name="Rusch D."/>
            <person name="Podicherti R."/>
            <person name="Tsui H.-C.T."/>
            <person name="Winkler M.E."/>
        </authorList>
    </citation>
    <scope>NUCLEOTIDE SEQUENCE</scope>
</reference>
<proteinExistence type="predicted"/>
<organism evidence="2">
    <name type="scientific">marine metagenome</name>
    <dbReference type="NCBI Taxonomy" id="408172"/>
    <lineage>
        <taxon>unclassified sequences</taxon>
        <taxon>metagenomes</taxon>
        <taxon>ecological metagenomes</taxon>
    </lineage>
</organism>
<protein>
    <submittedName>
        <fullName evidence="2">Uncharacterized protein</fullName>
    </submittedName>
</protein>
<evidence type="ECO:0000256" key="1">
    <source>
        <dbReference type="SAM" id="MobiDB-lite"/>
    </source>
</evidence>
<accession>A0A382JTW3</accession>